<dbReference type="EMBL" id="JBHSXL010000003">
    <property type="protein sequence ID" value="MFC6891856.1"/>
    <property type="molecule type" value="Genomic_DNA"/>
</dbReference>
<dbReference type="RefSeq" id="WP_379740889.1">
    <property type="nucleotide sequence ID" value="NZ_JBHSVN010000001.1"/>
</dbReference>
<sequence>MPKAGEAIENAARLEEIEFPEFTSQLISDTFNAIVTSMIRQQEAYADLLEKVSQSVADFEQESVSARDVTQWLIGNFPGDSRGTTTVGTLDDPGTLSETELEILERKLTSQVEEIGVELPGPGDASGGNGDEATYDLTEDDVGNIRDAARRKIARPRLEALQDLVSQGIVRVVVDDGTIETRVIFETVASEYDTSSTYESERTRSQYGGRAGLTLGSFSIGGYGSRQTTSVSTMTERERSSSRASVEIMGGVTINVRGDYQALRPEGGGEGEGGGGGGGGPA</sequence>
<name>A0ABD5UR36_9EURY</name>
<feature type="compositionally biased region" description="Gly residues" evidence="1">
    <location>
        <begin position="266"/>
        <end position="282"/>
    </location>
</feature>
<evidence type="ECO:0000313" key="2">
    <source>
        <dbReference type="EMBL" id="MFC6891856.1"/>
    </source>
</evidence>
<comment type="caution">
    <text evidence="2">The sequence shown here is derived from an EMBL/GenBank/DDBJ whole genome shotgun (WGS) entry which is preliminary data.</text>
</comment>
<evidence type="ECO:0000313" key="3">
    <source>
        <dbReference type="Proteomes" id="UP001596296"/>
    </source>
</evidence>
<reference evidence="2 3" key="1">
    <citation type="journal article" date="2019" name="Int. J. Syst. Evol. Microbiol.">
        <title>The Global Catalogue of Microorganisms (GCM) 10K type strain sequencing project: providing services to taxonomists for standard genome sequencing and annotation.</title>
        <authorList>
            <consortium name="The Broad Institute Genomics Platform"/>
            <consortium name="The Broad Institute Genome Sequencing Center for Infectious Disease"/>
            <person name="Wu L."/>
            <person name="Ma J."/>
        </authorList>
    </citation>
    <scope>NUCLEOTIDE SEQUENCE [LARGE SCALE GENOMIC DNA]</scope>
    <source>
        <strain evidence="2 3">SKJ47</strain>
    </source>
</reference>
<accession>A0ABD5UR36</accession>
<evidence type="ECO:0000256" key="1">
    <source>
        <dbReference type="SAM" id="MobiDB-lite"/>
    </source>
</evidence>
<proteinExistence type="predicted"/>
<keyword evidence="3" id="KW-1185">Reference proteome</keyword>
<gene>
    <name evidence="2" type="ORF">ACFQE9_04395</name>
</gene>
<feature type="region of interest" description="Disordered" evidence="1">
    <location>
        <begin position="262"/>
        <end position="282"/>
    </location>
</feature>
<protein>
    <submittedName>
        <fullName evidence="2">Uncharacterized protein</fullName>
    </submittedName>
</protein>
<dbReference type="Proteomes" id="UP001596296">
    <property type="component" value="Unassembled WGS sequence"/>
</dbReference>
<feature type="region of interest" description="Disordered" evidence="1">
    <location>
        <begin position="225"/>
        <end position="244"/>
    </location>
</feature>
<organism evidence="2 3">
    <name type="scientific">Halopenitus salinus</name>
    <dbReference type="NCBI Taxonomy" id="1198295"/>
    <lineage>
        <taxon>Archaea</taxon>
        <taxon>Methanobacteriati</taxon>
        <taxon>Methanobacteriota</taxon>
        <taxon>Stenosarchaea group</taxon>
        <taxon>Halobacteria</taxon>
        <taxon>Halobacteriales</taxon>
        <taxon>Haloferacaceae</taxon>
        <taxon>Halopenitus</taxon>
    </lineage>
</organism>
<dbReference type="AlphaFoldDB" id="A0ABD5UR36"/>